<dbReference type="InterPro" id="IPR050570">
    <property type="entry name" value="Cell_wall_metabolism_enzyme"/>
</dbReference>
<dbReference type="Gene3D" id="2.70.70.10">
    <property type="entry name" value="Glucose Permease (Domain IIA)"/>
    <property type="match status" value="1"/>
</dbReference>
<keyword evidence="1" id="KW-0472">Membrane</keyword>
<gene>
    <name evidence="3" type="ORF">IAC35_06875</name>
</gene>
<proteinExistence type="predicted"/>
<comment type="caution">
    <text evidence="3">The sequence shown here is derived from an EMBL/GenBank/DDBJ whole genome shotgun (WGS) entry which is preliminary data.</text>
</comment>
<dbReference type="PANTHER" id="PTHR21666">
    <property type="entry name" value="PEPTIDASE-RELATED"/>
    <property type="match status" value="1"/>
</dbReference>
<reference evidence="3" key="2">
    <citation type="journal article" date="2021" name="PeerJ">
        <title>Extensive microbial diversity within the chicken gut microbiome revealed by metagenomics and culture.</title>
        <authorList>
            <person name="Gilroy R."/>
            <person name="Ravi A."/>
            <person name="Getino M."/>
            <person name="Pursley I."/>
            <person name="Horton D.L."/>
            <person name="Alikhan N.F."/>
            <person name="Baker D."/>
            <person name="Gharbi K."/>
            <person name="Hall N."/>
            <person name="Watson M."/>
            <person name="Adriaenssens E.M."/>
            <person name="Foster-Nyarko E."/>
            <person name="Jarju S."/>
            <person name="Secka A."/>
            <person name="Antonio M."/>
            <person name="Oren A."/>
            <person name="Chaudhuri R.R."/>
            <person name="La Ragione R."/>
            <person name="Hildebrand F."/>
            <person name="Pallen M.J."/>
        </authorList>
    </citation>
    <scope>NUCLEOTIDE SEQUENCE</scope>
    <source>
        <strain evidence="3">ChiHecec2B26-709</strain>
    </source>
</reference>
<protein>
    <submittedName>
        <fullName evidence="3">M23 family metallopeptidase</fullName>
    </submittedName>
</protein>
<dbReference type="GO" id="GO:0004222">
    <property type="term" value="F:metalloendopeptidase activity"/>
    <property type="evidence" value="ECO:0007669"/>
    <property type="project" value="TreeGrafter"/>
</dbReference>
<evidence type="ECO:0000313" key="3">
    <source>
        <dbReference type="EMBL" id="HIT47564.1"/>
    </source>
</evidence>
<dbReference type="InterPro" id="IPR011055">
    <property type="entry name" value="Dup_hybrid_motif"/>
</dbReference>
<dbReference type="AlphaFoldDB" id="A0A9D1GPL1"/>
<dbReference type="InterPro" id="IPR016047">
    <property type="entry name" value="M23ase_b-sheet_dom"/>
</dbReference>
<reference evidence="3" key="1">
    <citation type="submission" date="2020-10" db="EMBL/GenBank/DDBJ databases">
        <authorList>
            <person name="Gilroy R."/>
        </authorList>
    </citation>
    <scope>NUCLEOTIDE SEQUENCE</scope>
    <source>
        <strain evidence="3">ChiHecec2B26-709</strain>
    </source>
</reference>
<keyword evidence="1" id="KW-1133">Transmembrane helix</keyword>
<evidence type="ECO:0000256" key="1">
    <source>
        <dbReference type="SAM" id="Phobius"/>
    </source>
</evidence>
<accession>A0A9D1GPL1</accession>
<feature type="transmembrane region" description="Helical" evidence="1">
    <location>
        <begin position="32"/>
        <end position="58"/>
    </location>
</feature>
<name>A0A9D1GPL1_9BACT</name>
<feature type="domain" description="M23ase beta-sheet core" evidence="2">
    <location>
        <begin position="202"/>
        <end position="295"/>
    </location>
</feature>
<dbReference type="Pfam" id="PF01551">
    <property type="entry name" value="Peptidase_M23"/>
    <property type="match status" value="1"/>
</dbReference>
<organism evidence="3 4">
    <name type="scientific">Candidatus Cryptobacteroides merdipullorum</name>
    <dbReference type="NCBI Taxonomy" id="2840771"/>
    <lineage>
        <taxon>Bacteria</taxon>
        <taxon>Pseudomonadati</taxon>
        <taxon>Bacteroidota</taxon>
        <taxon>Bacteroidia</taxon>
        <taxon>Bacteroidales</taxon>
        <taxon>Candidatus Cryptobacteroides</taxon>
    </lineage>
</organism>
<dbReference type="EMBL" id="DVLC01000124">
    <property type="protein sequence ID" value="HIT47564.1"/>
    <property type="molecule type" value="Genomic_DNA"/>
</dbReference>
<dbReference type="Proteomes" id="UP000886881">
    <property type="component" value="Unassembled WGS sequence"/>
</dbReference>
<evidence type="ECO:0000313" key="4">
    <source>
        <dbReference type="Proteomes" id="UP000886881"/>
    </source>
</evidence>
<dbReference type="SUPFAM" id="SSF51261">
    <property type="entry name" value="Duplicated hybrid motif"/>
    <property type="match status" value="1"/>
</dbReference>
<evidence type="ECO:0000259" key="2">
    <source>
        <dbReference type="Pfam" id="PF01551"/>
    </source>
</evidence>
<keyword evidence="1" id="KW-0812">Transmembrane</keyword>
<dbReference type="PANTHER" id="PTHR21666:SF270">
    <property type="entry name" value="MUREIN HYDROLASE ACTIVATOR ENVC"/>
    <property type="match status" value="1"/>
</dbReference>
<sequence>MAGNSRRSDRKVIEFDSRSFSFRKVRRDVGRAVSFVSGYLAATLAAAVLAYAVFAIFFSTDTERALRREIRMYERLYPDLAPKAELIRDAVAGLQHKDNEIYEQVFHTSAPDLDPTGRLDFLFASDTIPDERLTSYARDKADSLLRLASDVDAAFVKIFEALEDSSLVRPPMKLPLRDVSFPQTGASIGSRLDPFFKAYVWHEGLDFIVLRGTPVYAAADGEVVSSGSTKKSGNSVEIRHAGGYVTVYSHLESRGVRAGQTVKAGQQIGTVGMSGRSFAPHLHYELRLDGRTLDPVNYFFGSVGPAEYANMLYMSANTQQSMD</sequence>
<dbReference type="CDD" id="cd12797">
    <property type="entry name" value="M23_peptidase"/>
    <property type="match status" value="1"/>
</dbReference>